<evidence type="ECO:0000313" key="1">
    <source>
        <dbReference type="EMBL" id="CAE0313573.1"/>
    </source>
</evidence>
<reference evidence="1" key="1">
    <citation type="submission" date="2021-01" db="EMBL/GenBank/DDBJ databases">
        <authorList>
            <person name="Corre E."/>
            <person name="Pelletier E."/>
            <person name="Niang G."/>
            <person name="Scheremetjew M."/>
            <person name="Finn R."/>
            <person name="Kale V."/>
            <person name="Holt S."/>
            <person name="Cochrane G."/>
            <person name="Meng A."/>
            <person name="Brown T."/>
            <person name="Cohen L."/>
        </authorList>
    </citation>
    <scope>NUCLEOTIDE SEQUENCE</scope>
    <source>
        <strain evidence="1">Fehren 1</strain>
    </source>
</reference>
<dbReference type="EMBL" id="HBIE01028293">
    <property type="protein sequence ID" value="CAE0313573.1"/>
    <property type="molecule type" value="Transcribed_RNA"/>
</dbReference>
<gene>
    <name evidence="1" type="ORF">FEHR0123_LOCUS8497</name>
</gene>
<proteinExistence type="predicted"/>
<dbReference type="AlphaFoldDB" id="A0A7S3MPL4"/>
<sequence>MQVDESVVVEREVLAATFFDSLLCDVDHGLVEAVVEALAEVELFPDGLEHRAQGHISRLLDLARLIREGFGPLAAIEGAQSNLSEPILFFENALLRNEDFVDGLGRGVVDLGGDGSLADAPSILVDEFHEQVALLVRHF</sequence>
<protein>
    <submittedName>
        <fullName evidence="1">Uncharacterized protein</fullName>
    </submittedName>
</protein>
<accession>A0A7S3MPL4</accession>
<organism evidence="1">
    <name type="scientific">Favella ehrenbergii</name>
    <dbReference type="NCBI Taxonomy" id="182087"/>
    <lineage>
        <taxon>Eukaryota</taxon>
        <taxon>Sar</taxon>
        <taxon>Alveolata</taxon>
        <taxon>Ciliophora</taxon>
        <taxon>Intramacronucleata</taxon>
        <taxon>Spirotrichea</taxon>
        <taxon>Choreotrichia</taxon>
        <taxon>Tintinnida</taxon>
        <taxon>Xystonellidae</taxon>
        <taxon>Favella</taxon>
    </lineage>
</organism>
<name>A0A7S3MPL4_9SPIT</name>